<evidence type="ECO:0000313" key="7">
    <source>
        <dbReference type="EMBL" id="CAB4890512.1"/>
    </source>
</evidence>
<evidence type="ECO:0000313" key="5">
    <source>
        <dbReference type="EMBL" id="CAB4794907.1"/>
    </source>
</evidence>
<dbReference type="InterPro" id="IPR036291">
    <property type="entry name" value="NAD(P)-bd_dom_sf"/>
</dbReference>
<dbReference type="PANTHER" id="PTHR43000">
    <property type="entry name" value="DTDP-D-GLUCOSE 4,6-DEHYDRATASE-RELATED"/>
    <property type="match status" value="1"/>
</dbReference>
<organism evidence="3">
    <name type="scientific">freshwater metagenome</name>
    <dbReference type="NCBI Taxonomy" id="449393"/>
    <lineage>
        <taxon>unclassified sequences</taxon>
        <taxon>metagenomes</taxon>
        <taxon>ecological metagenomes</taxon>
    </lineage>
</organism>
<dbReference type="EMBL" id="CAEZYH010000015">
    <property type="protein sequence ID" value="CAB4714233.1"/>
    <property type="molecule type" value="Genomic_DNA"/>
</dbReference>
<name>A0A6J6QX72_9ZZZZ</name>
<evidence type="ECO:0000259" key="2">
    <source>
        <dbReference type="Pfam" id="PF01370"/>
    </source>
</evidence>
<dbReference type="InterPro" id="IPR001509">
    <property type="entry name" value="Epimerase_deHydtase"/>
</dbReference>
<dbReference type="Pfam" id="PF01370">
    <property type="entry name" value="Epimerase"/>
    <property type="match status" value="1"/>
</dbReference>
<dbReference type="EMBL" id="CAFBPS010000009">
    <property type="protein sequence ID" value="CAB5020988.1"/>
    <property type="molecule type" value="Genomic_DNA"/>
</dbReference>
<reference evidence="3" key="1">
    <citation type="submission" date="2020-05" db="EMBL/GenBank/DDBJ databases">
        <authorList>
            <person name="Chiriac C."/>
            <person name="Salcher M."/>
            <person name="Ghai R."/>
            <person name="Kavagutti S V."/>
        </authorList>
    </citation>
    <scope>NUCLEOTIDE SEQUENCE</scope>
</reference>
<dbReference type="Gene3D" id="3.40.50.720">
    <property type="entry name" value="NAD(P)-binding Rossmann-like Domain"/>
    <property type="match status" value="1"/>
</dbReference>
<dbReference type="SUPFAM" id="SSF51735">
    <property type="entry name" value="NAD(P)-binding Rossmann-fold domains"/>
    <property type="match status" value="1"/>
</dbReference>
<evidence type="ECO:0000313" key="8">
    <source>
        <dbReference type="EMBL" id="CAB5020988.1"/>
    </source>
</evidence>
<sequence>MSKTLHLSDSPAPLVVTGAGGWLGRALSSHIVANAQSLGISRYVALVRTNEEKKLLEAELVGISTVKSDIRLCDVTSTDAINSVLVDLNPDNESSFDLIHTAGIIHPKKIQDLYQVNEVGTRNIMKFALDHHARKVVHVSSNSPFGNNPHSKDLFRSIEPFNPYMAYGESKMRGEIAVQEAVSQGLHAVIVRPPWFYGPFQPARQTTFFSMVKAGRFPVFGDGSQHRSMVFIDNLVDGVFRARQWTGEPGKGWWIADQTPYRVSEIVSLVGQALRDEGHDVKTNRLRIPNIVGSFAETADALIQKTGRYVQQVHVLGEMNKTIACDISASTSELGYIPQTSLYEGMRQSIRWCAEQGIEL</sequence>
<accession>A0A6J6QX72</accession>
<dbReference type="EMBL" id="CAFBLJ010000006">
    <property type="protein sequence ID" value="CAB4856809.1"/>
    <property type="molecule type" value="Genomic_DNA"/>
</dbReference>
<evidence type="ECO:0000256" key="1">
    <source>
        <dbReference type="ARBA" id="ARBA00007637"/>
    </source>
</evidence>
<evidence type="ECO:0000313" key="6">
    <source>
        <dbReference type="EMBL" id="CAB4856809.1"/>
    </source>
</evidence>
<comment type="similarity">
    <text evidence="1">Belongs to the NAD(P)-dependent epimerase/dehydratase family.</text>
</comment>
<feature type="domain" description="NAD-dependent epimerase/dehydratase" evidence="2">
    <location>
        <begin position="15"/>
        <end position="247"/>
    </location>
</feature>
<evidence type="ECO:0000313" key="4">
    <source>
        <dbReference type="EMBL" id="CAB4770777.1"/>
    </source>
</evidence>
<protein>
    <submittedName>
        <fullName evidence="3">Unannotated protein</fullName>
    </submittedName>
</protein>
<dbReference type="AlphaFoldDB" id="A0A6J6QX72"/>
<dbReference type="EMBL" id="CAFBMF010000011">
    <property type="protein sequence ID" value="CAB4890512.1"/>
    <property type="molecule type" value="Genomic_DNA"/>
</dbReference>
<gene>
    <name evidence="3" type="ORF">UFOPK2658_00596</name>
    <name evidence="4" type="ORF">UFOPK2880_00807</name>
    <name evidence="5" type="ORF">UFOPK3004_00288</name>
    <name evidence="6" type="ORF">UFOPK3304_00217</name>
    <name evidence="7" type="ORF">UFOPK3494_00312</name>
    <name evidence="8" type="ORF">UFOPK4134_00275</name>
</gene>
<proteinExistence type="inferred from homology"/>
<dbReference type="EMBL" id="CAEZZP010000040">
    <property type="protein sequence ID" value="CAB4770777.1"/>
    <property type="molecule type" value="Genomic_DNA"/>
</dbReference>
<evidence type="ECO:0000313" key="3">
    <source>
        <dbReference type="EMBL" id="CAB4714233.1"/>
    </source>
</evidence>
<dbReference type="EMBL" id="CAFAAL010000013">
    <property type="protein sequence ID" value="CAB4794907.1"/>
    <property type="molecule type" value="Genomic_DNA"/>
</dbReference>